<reference evidence="3 4" key="1">
    <citation type="journal article" date="2016" name="Proc. Natl. Acad. Sci. U.S.A.">
        <title>Comparative genomics of biotechnologically important yeasts.</title>
        <authorList>
            <person name="Riley R."/>
            <person name="Haridas S."/>
            <person name="Wolfe K.H."/>
            <person name="Lopes M.R."/>
            <person name="Hittinger C.T."/>
            <person name="Goeker M."/>
            <person name="Salamov A.A."/>
            <person name="Wisecaver J.H."/>
            <person name="Long T.M."/>
            <person name="Calvey C.H."/>
            <person name="Aerts A.L."/>
            <person name="Barry K.W."/>
            <person name="Choi C."/>
            <person name="Clum A."/>
            <person name="Coughlan A.Y."/>
            <person name="Deshpande S."/>
            <person name="Douglass A.P."/>
            <person name="Hanson S.J."/>
            <person name="Klenk H.-P."/>
            <person name="LaButti K.M."/>
            <person name="Lapidus A."/>
            <person name="Lindquist E.A."/>
            <person name="Lipzen A.M."/>
            <person name="Meier-Kolthoff J.P."/>
            <person name="Ohm R.A."/>
            <person name="Otillar R.P."/>
            <person name="Pangilinan J.L."/>
            <person name="Peng Y."/>
            <person name="Rokas A."/>
            <person name="Rosa C.A."/>
            <person name="Scheuner C."/>
            <person name="Sibirny A.A."/>
            <person name="Slot J.C."/>
            <person name="Stielow J.B."/>
            <person name="Sun H."/>
            <person name="Kurtzman C.P."/>
            <person name="Blackwell M."/>
            <person name="Grigoriev I.V."/>
            <person name="Jeffries T.W."/>
        </authorList>
    </citation>
    <scope>NUCLEOTIDE SEQUENCE [LARGE SCALE GENOMIC DNA]</scope>
    <source>
        <strain evidence="3 4">NRRL Y-11557</strain>
    </source>
</reference>
<dbReference type="AlphaFoldDB" id="A0A1E3PXG9"/>
<feature type="domain" description="SWIM-type" evidence="2">
    <location>
        <begin position="81"/>
        <end position="114"/>
    </location>
</feature>
<keyword evidence="1" id="KW-0863">Zinc-finger</keyword>
<evidence type="ECO:0000313" key="4">
    <source>
        <dbReference type="Proteomes" id="UP000094385"/>
    </source>
</evidence>
<gene>
    <name evidence="3" type="ORF">LIPSTDRAFT_173096</name>
</gene>
<keyword evidence="1" id="KW-0479">Metal-binding</keyword>
<sequence>MRLESHWRILKKDYTSHLVRPRLDLLCYIICTCLVKSRLHMYLQLDAGRRKPSLYEDFVHLWLTCTDLIDDSVVSERDLVYHADKILGVCSCPSFNFNSRYMCKHLLSFYSSPHPDRAATIQS</sequence>
<organism evidence="3 4">
    <name type="scientific">Lipomyces starkeyi NRRL Y-11557</name>
    <dbReference type="NCBI Taxonomy" id="675824"/>
    <lineage>
        <taxon>Eukaryota</taxon>
        <taxon>Fungi</taxon>
        <taxon>Dikarya</taxon>
        <taxon>Ascomycota</taxon>
        <taxon>Saccharomycotina</taxon>
        <taxon>Lipomycetes</taxon>
        <taxon>Lipomycetales</taxon>
        <taxon>Lipomycetaceae</taxon>
        <taxon>Lipomyces</taxon>
    </lineage>
</organism>
<dbReference type="PROSITE" id="PS50966">
    <property type="entry name" value="ZF_SWIM"/>
    <property type="match status" value="1"/>
</dbReference>
<dbReference type="Proteomes" id="UP000094385">
    <property type="component" value="Unassembled WGS sequence"/>
</dbReference>
<dbReference type="InterPro" id="IPR007527">
    <property type="entry name" value="Znf_SWIM"/>
</dbReference>
<keyword evidence="4" id="KW-1185">Reference proteome</keyword>
<dbReference type="GO" id="GO:0008270">
    <property type="term" value="F:zinc ion binding"/>
    <property type="evidence" value="ECO:0007669"/>
    <property type="project" value="UniProtKB-KW"/>
</dbReference>
<proteinExistence type="predicted"/>
<evidence type="ECO:0000259" key="2">
    <source>
        <dbReference type="PROSITE" id="PS50966"/>
    </source>
</evidence>
<accession>A0A1E3PXG9</accession>
<evidence type="ECO:0000256" key="1">
    <source>
        <dbReference type="PROSITE-ProRule" id="PRU00325"/>
    </source>
</evidence>
<name>A0A1E3PXG9_LIPST</name>
<dbReference type="OrthoDB" id="4364923at2759"/>
<dbReference type="EMBL" id="KV454301">
    <property type="protein sequence ID" value="ODQ70020.1"/>
    <property type="molecule type" value="Genomic_DNA"/>
</dbReference>
<evidence type="ECO:0000313" key="3">
    <source>
        <dbReference type="EMBL" id="ODQ70020.1"/>
    </source>
</evidence>
<protein>
    <recommendedName>
        <fullName evidence="2">SWIM-type domain-containing protein</fullName>
    </recommendedName>
</protein>
<keyword evidence="1" id="KW-0862">Zinc</keyword>